<keyword evidence="2" id="KW-1185">Reference proteome</keyword>
<evidence type="ECO:0000313" key="2">
    <source>
        <dbReference type="Proteomes" id="UP000184731"/>
    </source>
</evidence>
<dbReference type="RefSeq" id="WP_148698928.1">
    <property type="nucleotide sequence ID" value="NZ_CP017836.1"/>
</dbReference>
<sequence>MIHLKFKEDEEDTELISFIKDGVGDFDLPKFINLPRGERAMTSRARMLMIAGLEALKKEFPKKRESVIQNEINTIKLEKNNIDKEIPKSWT</sequence>
<name>A0A1L4D4X3_9BACT</name>
<geneLocation type="plasmid" evidence="2">
    <name>pnonnen2</name>
</geneLocation>
<proteinExistence type="predicted"/>
<keyword evidence="1" id="KW-0614">Plasmid</keyword>
<gene>
    <name evidence="1" type="ORF">AXG55_14685</name>
</gene>
<dbReference type="Proteomes" id="UP000184731">
    <property type="component" value="Plasmid pnonnen2"/>
</dbReference>
<organism evidence="1 2">
    <name type="scientific">Silvanigrella aquatica</name>
    <dbReference type="NCBI Taxonomy" id="1915309"/>
    <lineage>
        <taxon>Bacteria</taxon>
        <taxon>Pseudomonadati</taxon>
        <taxon>Bdellovibrionota</taxon>
        <taxon>Oligoflexia</taxon>
        <taxon>Silvanigrellales</taxon>
        <taxon>Silvanigrellaceae</taxon>
        <taxon>Silvanigrella</taxon>
    </lineage>
</organism>
<reference evidence="1 2" key="1">
    <citation type="submission" date="2016-10" db="EMBL/GenBank/DDBJ databases">
        <title>Silvanigrella aquatica sp. nov., isolated from a freshwater lake located in the Black Forest, Germany, description of Silvanigrellaceae fam. nov., Silvanigrellales ord. nov., reclassification of the order Bdellovibrionales in the class Oligoflexia, reclassification of the families Bacteriovoracaceae and Halobacteriovoraceae in the new order Bacteriovoracales ord. nov., and reclassification of the family Pseudobacteriovoracaceae in the order Oligoflexiales.</title>
        <authorList>
            <person name="Hahn M.W."/>
            <person name="Schmidt J."/>
            <person name="Koll U."/>
            <person name="Rohde M."/>
            <person name="Verbag S."/>
            <person name="Pitt A."/>
            <person name="Nakai R."/>
            <person name="Naganuma T."/>
            <person name="Lang E."/>
        </authorList>
    </citation>
    <scope>NUCLEOTIDE SEQUENCE [LARGE SCALE GENOMIC DNA]</scope>
    <source>
        <strain evidence="1 2">MWH-Nonnen-W8red</strain>
        <plasmid evidence="2">Plasmid pnonnen2</plasmid>
    </source>
</reference>
<protein>
    <submittedName>
        <fullName evidence="1">Uncharacterized protein</fullName>
    </submittedName>
</protein>
<dbReference type="AlphaFoldDB" id="A0A1L4D4X3"/>
<evidence type="ECO:0000313" key="1">
    <source>
        <dbReference type="EMBL" id="APJ05265.1"/>
    </source>
</evidence>
<accession>A0A1L4D4X3</accession>
<dbReference type="KEGG" id="saqi:AXG55_14685"/>
<dbReference type="EMBL" id="CP017836">
    <property type="protein sequence ID" value="APJ05265.1"/>
    <property type="molecule type" value="Genomic_DNA"/>
</dbReference>